<dbReference type="PANTHER" id="PTHR42678">
    <property type="entry name" value="AMIDASE"/>
    <property type="match status" value="1"/>
</dbReference>
<dbReference type="Pfam" id="PF01425">
    <property type="entry name" value="Amidase"/>
    <property type="match status" value="1"/>
</dbReference>
<dbReference type="Proteomes" id="UP000199545">
    <property type="component" value="Unassembled WGS sequence"/>
</dbReference>
<dbReference type="OrthoDB" id="9811471at2"/>
<reference evidence="2 3" key="1">
    <citation type="submission" date="2016-10" db="EMBL/GenBank/DDBJ databases">
        <authorList>
            <person name="de Groot N.N."/>
        </authorList>
    </citation>
    <scope>NUCLEOTIDE SEQUENCE [LARGE SCALE GENOMIC DNA]</scope>
    <source>
        <strain evidence="2 3">DSM 44778</strain>
    </source>
</reference>
<proteinExistence type="predicted"/>
<keyword evidence="3" id="KW-1185">Reference proteome</keyword>
<accession>A0A1I3MTR8</accession>
<dbReference type="SUPFAM" id="SSF75304">
    <property type="entry name" value="Amidase signature (AS) enzymes"/>
    <property type="match status" value="1"/>
</dbReference>
<evidence type="ECO:0000313" key="3">
    <source>
        <dbReference type="Proteomes" id="UP000199545"/>
    </source>
</evidence>
<dbReference type="STRING" id="46223.SAMN05421852_103198"/>
<dbReference type="RefSeq" id="WP_093228576.1">
    <property type="nucleotide sequence ID" value="NZ_FORR01000003.1"/>
</dbReference>
<dbReference type="Gene3D" id="3.90.1300.10">
    <property type="entry name" value="Amidase signature (AS) domain"/>
    <property type="match status" value="1"/>
</dbReference>
<dbReference type="InterPro" id="IPR036928">
    <property type="entry name" value="AS_sf"/>
</dbReference>
<organism evidence="2 3">
    <name type="scientific">Thermoflavimicrobium dichotomicum</name>
    <dbReference type="NCBI Taxonomy" id="46223"/>
    <lineage>
        <taxon>Bacteria</taxon>
        <taxon>Bacillati</taxon>
        <taxon>Bacillota</taxon>
        <taxon>Bacilli</taxon>
        <taxon>Bacillales</taxon>
        <taxon>Thermoactinomycetaceae</taxon>
        <taxon>Thermoflavimicrobium</taxon>
    </lineage>
</organism>
<evidence type="ECO:0000259" key="1">
    <source>
        <dbReference type="Pfam" id="PF01425"/>
    </source>
</evidence>
<dbReference type="EMBL" id="FORR01000003">
    <property type="protein sequence ID" value="SFJ00349.1"/>
    <property type="molecule type" value="Genomic_DNA"/>
</dbReference>
<protein>
    <submittedName>
        <fullName evidence="2">Amidase</fullName>
    </submittedName>
</protein>
<evidence type="ECO:0000313" key="2">
    <source>
        <dbReference type="EMBL" id="SFJ00349.1"/>
    </source>
</evidence>
<dbReference type="InterPro" id="IPR023631">
    <property type="entry name" value="Amidase_dom"/>
</dbReference>
<sequence length="535" mass="59035">MRKISRFYPLLLILTLSLTGCSGLIESIFGLPHFAQPEQLDYVIDRQLREVDLDSLSQKSKLLHDASMDQIHQYLKEKKVSCVEITAYYLHRIKQLNPSMRAVISVNPAAIDEAKQYDEQTINLQKKPLWGIPVLVKDNIESKDAMPTTAGTIALKEYYPDEDADVVAKLRSSGAIILAKANLSELAGLSFIAPAEPAGYSPVGGQTMNPYGPGKWNVSGSSSGSAAGVALDFAPVAIGTETYGSIIGTASANSVVGVKPTLGLLSKSGIIPLSHTYDTAGPLTKTVKDAALLLSVMAGYRPNDSHTYDKNYFSELNKTNLKGIKIAASSEFVRLAPGRQILAKFKQAGAKVDIMDYQIPADHLKEIFKEIVAHEFHQDMNEYLQKNHPVWGLRSLSDLIDYNQENPDKRIPYGQSHLLRAQRTKLTPKEHQQKIAYLRKITEKQVVIPFFEQKKYDVILTINSKASPTHFGTLPNDISAYASLPSVCLPAGYIHDNQPISITLVGPKHSEKKLLQIAHVFEQIGPKRKPPQIKS</sequence>
<gene>
    <name evidence="2" type="ORF">SAMN05421852_103198</name>
</gene>
<dbReference type="PROSITE" id="PS51257">
    <property type="entry name" value="PROKAR_LIPOPROTEIN"/>
    <property type="match status" value="1"/>
</dbReference>
<name>A0A1I3MTR8_9BACL</name>
<dbReference type="AlphaFoldDB" id="A0A1I3MTR8"/>
<dbReference type="PANTHER" id="PTHR42678:SF34">
    <property type="entry name" value="OS04G0183300 PROTEIN"/>
    <property type="match status" value="1"/>
</dbReference>
<feature type="domain" description="Amidase" evidence="1">
    <location>
        <begin position="84"/>
        <end position="515"/>
    </location>
</feature>